<dbReference type="SUPFAM" id="SSF143034">
    <property type="entry name" value="L35p-like"/>
    <property type="match status" value="1"/>
</dbReference>
<dbReference type="InterPro" id="IPR037229">
    <property type="entry name" value="Ribosomal_bL35_sf"/>
</dbReference>
<organism evidence="1 2">
    <name type="scientific">Candidatus Giovannonibacteria bacterium RIFCSPHIGHO2_02_42_15</name>
    <dbReference type="NCBI Taxonomy" id="1798329"/>
    <lineage>
        <taxon>Bacteria</taxon>
        <taxon>Candidatus Giovannoniibacteriota</taxon>
    </lineage>
</organism>
<dbReference type="EMBL" id="MFHH01000043">
    <property type="protein sequence ID" value="OGF64367.1"/>
    <property type="molecule type" value="Genomic_DNA"/>
</dbReference>
<dbReference type="AlphaFoldDB" id="A0A1F5VLR0"/>
<comment type="caution">
    <text evidence="1">The sequence shown here is derived from an EMBL/GenBank/DDBJ whole genome shotgun (WGS) entry which is preliminary data.</text>
</comment>
<accession>A0A1F5VLR0</accession>
<name>A0A1F5VLR0_9BACT</name>
<dbReference type="Proteomes" id="UP000177451">
    <property type="component" value="Unassembled WGS sequence"/>
</dbReference>
<protein>
    <recommendedName>
        <fullName evidence="3">50S ribosomal protein L35</fullName>
    </recommendedName>
</protein>
<evidence type="ECO:0000313" key="1">
    <source>
        <dbReference type="EMBL" id="OGF64367.1"/>
    </source>
</evidence>
<evidence type="ECO:0000313" key="2">
    <source>
        <dbReference type="Proteomes" id="UP000177451"/>
    </source>
</evidence>
<sequence>MAKTNKSISNRIKITRNGKMLVRIPGKNHFNAKASRAKQLRQKGWQNLNIAKKQLKRYLPSAAI</sequence>
<gene>
    <name evidence="1" type="ORF">A2Z53_00575</name>
</gene>
<proteinExistence type="predicted"/>
<reference evidence="1 2" key="1">
    <citation type="journal article" date="2016" name="Nat. Commun.">
        <title>Thousands of microbial genomes shed light on interconnected biogeochemical processes in an aquifer system.</title>
        <authorList>
            <person name="Anantharaman K."/>
            <person name="Brown C.T."/>
            <person name="Hug L.A."/>
            <person name="Sharon I."/>
            <person name="Castelle C.J."/>
            <person name="Probst A.J."/>
            <person name="Thomas B.C."/>
            <person name="Singh A."/>
            <person name="Wilkins M.J."/>
            <person name="Karaoz U."/>
            <person name="Brodie E.L."/>
            <person name="Williams K.H."/>
            <person name="Hubbard S.S."/>
            <person name="Banfield J.F."/>
        </authorList>
    </citation>
    <scope>NUCLEOTIDE SEQUENCE [LARGE SCALE GENOMIC DNA]</scope>
</reference>
<dbReference type="Gene3D" id="4.10.410.60">
    <property type="match status" value="1"/>
</dbReference>
<evidence type="ECO:0008006" key="3">
    <source>
        <dbReference type="Google" id="ProtNLM"/>
    </source>
</evidence>